<name>A0A856MP93_9CYAN</name>
<dbReference type="InterPro" id="IPR029063">
    <property type="entry name" value="SAM-dependent_MTases_sf"/>
</dbReference>
<dbReference type="Proteomes" id="UP000503129">
    <property type="component" value="Chromosome"/>
</dbReference>
<dbReference type="EMBL" id="CP030118">
    <property type="protein sequence ID" value="QDL11984.1"/>
    <property type="molecule type" value="Genomic_DNA"/>
</dbReference>
<dbReference type="Pfam" id="PF13649">
    <property type="entry name" value="Methyltransf_25"/>
    <property type="match status" value="1"/>
</dbReference>
<evidence type="ECO:0000313" key="2">
    <source>
        <dbReference type="EMBL" id="QDL11984.1"/>
    </source>
</evidence>
<dbReference type="Gene3D" id="3.40.50.150">
    <property type="entry name" value="Vaccinia Virus protein VP39"/>
    <property type="match status" value="1"/>
</dbReference>
<proteinExistence type="predicted"/>
<accession>A0A856MP93</accession>
<organism evidence="2 3">
    <name type="scientific">Brasilonema sennae CENA114</name>
    <dbReference type="NCBI Taxonomy" id="415709"/>
    <lineage>
        <taxon>Bacteria</taxon>
        <taxon>Bacillati</taxon>
        <taxon>Cyanobacteriota</taxon>
        <taxon>Cyanophyceae</taxon>
        <taxon>Nostocales</taxon>
        <taxon>Scytonemataceae</taxon>
        <taxon>Brasilonema</taxon>
        <taxon>Bromeliae group (in: Brasilonema)</taxon>
    </lineage>
</organism>
<keyword evidence="3" id="KW-1185">Reference proteome</keyword>
<dbReference type="SUPFAM" id="SSF53335">
    <property type="entry name" value="S-adenosyl-L-methionine-dependent methyltransferases"/>
    <property type="match status" value="1"/>
</dbReference>
<sequence length="247" mass="28637">MEDNNPQRKMSEEERFQSDSYSYLEQPENATRYTLPIHFLEDAFKERSFSLLDLGCGNGALLKYLPSQCDYVGVDHSEYAIQYCSNLYPNRTFVCEDLWVFLRKLATENKKFDAVVLCGMIYHTVDKENQQRKNEQEIIQFCLDNIISDKGYLIIIIGLNYGNHPNHSLFVRAEWLQKLVEQMLETAKANIVYENLCLQIGLEKKIAQQKVIPEWFVQDASTDYSSKFVGTYWASWTFIASPACVTG</sequence>
<dbReference type="KEGG" id="bsen:DP114_32430"/>
<reference evidence="2 3" key="1">
    <citation type="submission" date="2018-06" db="EMBL/GenBank/DDBJ databases">
        <title>Comparative genomics of Brasilonema spp. strains.</title>
        <authorList>
            <person name="Alvarenga D.O."/>
            <person name="Fiore M.F."/>
            <person name="Varani A.M."/>
        </authorList>
    </citation>
    <scope>NUCLEOTIDE SEQUENCE [LARGE SCALE GENOMIC DNA]</scope>
    <source>
        <strain evidence="2 3">CENA114</strain>
    </source>
</reference>
<keyword evidence="2" id="KW-0808">Transferase</keyword>
<evidence type="ECO:0000313" key="3">
    <source>
        <dbReference type="Proteomes" id="UP000503129"/>
    </source>
</evidence>
<dbReference type="AlphaFoldDB" id="A0A856MP93"/>
<dbReference type="CDD" id="cd02440">
    <property type="entry name" value="AdoMet_MTases"/>
    <property type="match status" value="1"/>
</dbReference>
<gene>
    <name evidence="2" type="ORF">DP114_32430</name>
</gene>
<dbReference type="RefSeq" id="WP_171978046.1">
    <property type="nucleotide sequence ID" value="NZ_CAWOXK010000001.1"/>
</dbReference>
<keyword evidence="2" id="KW-0489">Methyltransferase</keyword>
<protein>
    <submittedName>
        <fullName evidence="2">Class I SAM-dependent methyltransferase</fullName>
    </submittedName>
</protein>
<dbReference type="GO" id="GO:0008168">
    <property type="term" value="F:methyltransferase activity"/>
    <property type="evidence" value="ECO:0007669"/>
    <property type="project" value="UniProtKB-KW"/>
</dbReference>
<dbReference type="GO" id="GO:0032259">
    <property type="term" value="P:methylation"/>
    <property type="evidence" value="ECO:0007669"/>
    <property type="project" value="UniProtKB-KW"/>
</dbReference>
<evidence type="ECO:0000259" key="1">
    <source>
        <dbReference type="Pfam" id="PF13649"/>
    </source>
</evidence>
<dbReference type="InterPro" id="IPR041698">
    <property type="entry name" value="Methyltransf_25"/>
</dbReference>
<feature type="domain" description="Methyltransferase" evidence="1">
    <location>
        <begin position="52"/>
        <end position="130"/>
    </location>
</feature>